<keyword evidence="3 6" id="KW-0238">DNA-binding</keyword>
<dbReference type="InterPro" id="IPR018186">
    <property type="entry name" value="TF_T-box_CS"/>
</dbReference>
<evidence type="ECO:0000313" key="9">
    <source>
        <dbReference type="Proteomes" id="UP000694866"/>
    </source>
</evidence>
<dbReference type="PANTHER" id="PTHR11267:SF195">
    <property type="entry name" value="OPTOMOTOR-BLIND-RELATED-GENE-1, ISOFORM A"/>
    <property type="match status" value="1"/>
</dbReference>
<evidence type="ECO:0000256" key="3">
    <source>
        <dbReference type="ARBA" id="ARBA00023125"/>
    </source>
</evidence>
<comment type="subcellular location">
    <subcellularLocation>
        <location evidence="1 6">Nucleus</location>
    </subcellularLocation>
</comment>
<dbReference type="RefSeq" id="XP_011307473.1">
    <property type="nucleotide sequence ID" value="XM_011309171.1"/>
</dbReference>
<accession>A0A9R1TEB1</accession>
<dbReference type="Proteomes" id="UP000694866">
    <property type="component" value="Unplaced"/>
</dbReference>
<organism evidence="9 10">
    <name type="scientific">Fopius arisanus</name>
    <dbReference type="NCBI Taxonomy" id="64838"/>
    <lineage>
        <taxon>Eukaryota</taxon>
        <taxon>Metazoa</taxon>
        <taxon>Ecdysozoa</taxon>
        <taxon>Arthropoda</taxon>
        <taxon>Hexapoda</taxon>
        <taxon>Insecta</taxon>
        <taxon>Pterygota</taxon>
        <taxon>Neoptera</taxon>
        <taxon>Endopterygota</taxon>
        <taxon>Hymenoptera</taxon>
        <taxon>Apocrita</taxon>
        <taxon>Ichneumonoidea</taxon>
        <taxon>Braconidae</taxon>
        <taxon>Opiinae</taxon>
        <taxon>Fopius</taxon>
    </lineage>
</organism>
<proteinExistence type="predicted"/>
<comment type="caution">
    <text evidence="6">Lacks conserved residue(s) required for the propagation of feature annotation.</text>
</comment>
<feature type="compositionally biased region" description="Polar residues" evidence="7">
    <location>
        <begin position="70"/>
        <end position="79"/>
    </location>
</feature>
<dbReference type="PANTHER" id="PTHR11267">
    <property type="entry name" value="T-BOX PROTEIN-RELATED"/>
    <property type="match status" value="1"/>
</dbReference>
<dbReference type="InterPro" id="IPR001699">
    <property type="entry name" value="TF_T-box"/>
</dbReference>
<dbReference type="GO" id="GO:0000978">
    <property type="term" value="F:RNA polymerase II cis-regulatory region sequence-specific DNA binding"/>
    <property type="evidence" value="ECO:0007669"/>
    <property type="project" value="InterPro"/>
</dbReference>
<protein>
    <submittedName>
        <fullName evidence="10">T-box transcription factor TBX1-A isoform X2</fullName>
    </submittedName>
</protein>
<evidence type="ECO:0000313" key="10">
    <source>
        <dbReference type="RefSeq" id="XP_011307473.1"/>
    </source>
</evidence>
<gene>
    <name evidence="10" type="primary">LOC105269144</name>
</gene>
<dbReference type="InterPro" id="IPR008967">
    <property type="entry name" value="p53-like_TF_DNA-bd_sf"/>
</dbReference>
<dbReference type="PRINTS" id="PR00937">
    <property type="entry name" value="TBOX"/>
</dbReference>
<name>A0A9R1TEB1_9HYME</name>
<dbReference type="GO" id="GO:0000981">
    <property type="term" value="F:DNA-binding transcription factor activity, RNA polymerase II-specific"/>
    <property type="evidence" value="ECO:0007669"/>
    <property type="project" value="TreeGrafter"/>
</dbReference>
<keyword evidence="2" id="KW-0805">Transcription regulation</keyword>
<dbReference type="InterPro" id="IPR036960">
    <property type="entry name" value="T-box_sf"/>
</dbReference>
<dbReference type="GO" id="GO:0001708">
    <property type="term" value="P:cell fate specification"/>
    <property type="evidence" value="ECO:0007669"/>
    <property type="project" value="TreeGrafter"/>
</dbReference>
<dbReference type="PROSITE" id="PS01283">
    <property type="entry name" value="TBOX_1"/>
    <property type="match status" value="1"/>
</dbReference>
<dbReference type="GO" id="GO:0045893">
    <property type="term" value="P:positive regulation of DNA-templated transcription"/>
    <property type="evidence" value="ECO:0007669"/>
    <property type="project" value="InterPro"/>
</dbReference>
<dbReference type="SMART" id="SM00425">
    <property type="entry name" value="TBOX"/>
    <property type="match status" value="1"/>
</dbReference>
<dbReference type="AlphaFoldDB" id="A0A9R1TEB1"/>
<evidence type="ECO:0000256" key="2">
    <source>
        <dbReference type="ARBA" id="ARBA00023015"/>
    </source>
</evidence>
<dbReference type="PROSITE" id="PS01264">
    <property type="entry name" value="TBOX_2"/>
    <property type="match status" value="1"/>
</dbReference>
<evidence type="ECO:0000259" key="8">
    <source>
        <dbReference type="PROSITE" id="PS50252"/>
    </source>
</evidence>
<keyword evidence="5 6" id="KW-0539">Nucleus</keyword>
<dbReference type="Gene3D" id="2.60.40.820">
    <property type="entry name" value="Transcription factor, T-box"/>
    <property type="match status" value="1"/>
</dbReference>
<evidence type="ECO:0000256" key="7">
    <source>
        <dbReference type="SAM" id="MobiDB-lite"/>
    </source>
</evidence>
<evidence type="ECO:0000256" key="1">
    <source>
        <dbReference type="ARBA" id="ARBA00004123"/>
    </source>
</evidence>
<keyword evidence="9" id="KW-1185">Reference proteome</keyword>
<evidence type="ECO:0000256" key="5">
    <source>
        <dbReference type="ARBA" id="ARBA00023242"/>
    </source>
</evidence>
<evidence type="ECO:0000256" key="6">
    <source>
        <dbReference type="PROSITE-ProRule" id="PRU00201"/>
    </source>
</evidence>
<keyword evidence="4" id="KW-0804">Transcription</keyword>
<dbReference type="Pfam" id="PF00907">
    <property type="entry name" value="T-box"/>
    <property type="match status" value="1"/>
</dbReference>
<dbReference type="PROSITE" id="PS50252">
    <property type="entry name" value="TBOX_3"/>
    <property type="match status" value="1"/>
</dbReference>
<dbReference type="GO" id="GO:0000785">
    <property type="term" value="C:chromatin"/>
    <property type="evidence" value="ECO:0007669"/>
    <property type="project" value="TreeGrafter"/>
</dbReference>
<evidence type="ECO:0000256" key="4">
    <source>
        <dbReference type="ARBA" id="ARBA00023163"/>
    </source>
</evidence>
<dbReference type="SUPFAM" id="SSF49417">
    <property type="entry name" value="p53-like transcription factors"/>
    <property type="match status" value="1"/>
</dbReference>
<dbReference type="OrthoDB" id="7442607at2759"/>
<reference evidence="10" key="1">
    <citation type="submission" date="2025-08" db="UniProtKB">
        <authorList>
            <consortium name="RefSeq"/>
        </authorList>
    </citation>
    <scope>IDENTIFICATION</scope>
    <source>
        <strain evidence="10">USDA-PBARC FA_bdor</strain>
        <tissue evidence="10">Whole organism</tissue>
    </source>
</reference>
<sequence length="317" mass="35475">MDMQHHDQRHSISTDCCYQQWPVHHGPPHPQQISTIPSPMQQMEACLETAGRVKPSRSPEDSSLAPPSGASETPRNDSNNNHRRTDDLANSTGTPDENRSKRPLHPALAGAGAALEARPLWEEFHQLGTEMIVTKAGRRMFPTFQCRLFGLEPNAEYLLVMDFVPCDDKRYRYAFHSSAWVVAGRADPVSPPRIHVHPDSPASGAHWMKQPVTFDKLKLTNNQLDDNGHISTPLSHSGGTLTPRFGTGPSNRELQDLFILGDSIYCGDSLPKSSDNSIKNSQQPLRQGFSRLRARRLRYIELHRCVSTKSSEETSNR</sequence>
<feature type="domain" description="T-box" evidence="8">
    <location>
        <begin position="115"/>
        <end position="245"/>
    </location>
</feature>
<dbReference type="GO" id="GO:0005634">
    <property type="term" value="C:nucleus"/>
    <property type="evidence" value="ECO:0007669"/>
    <property type="project" value="UniProtKB-SubCell"/>
</dbReference>
<feature type="region of interest" description="Disordered" evidence="7">
    <location>
        <begin position="49"/>
        <end position="104"/>
    </location>
</feature>
<dbReference type="GeneID" id="105269144"/>
<dbReference type="InterPro" id="IPR046360">
    <property type="entry name" value="T-box_DNA-bd"/>
</dbReference>